<proteinExistence type="predicted"/>
<reference evidence="1 2" key="1">
    <citation type="submission" date="2021-01" db="EMBL/GenBank/DDBJ databases">
        <title>Genomic Encyclopedia of Type Strains, Phase IV (KMG-IV): sequencing the most valuable type-strain genomes for metagenomic binning, comparative biology and taxonomic classification.</title>
        <authorList>
            <person name="Goeker M."/>
        </authorList>
    </citation>
    <scope>NUCLEOTIDE SEQUENCE [LARGE SCALE GENOMIC DNA]</scope>
    <source>
        <strain evidence="1 2">DSM 105482</strain>
    </source>
</reference>
<name>A0ABS2QNM5_9BACI</name>
<keyword evidence="1" id="KW-0946">Virion</keyword>
<dbReference type="EMBL" id="JAFBFI010000033">
    <property type="protein sequence ID" value="MBM7694707.1"/>
    <property type="molecule type" value="Genomic_DNA"/>
</dbReference>
<organism evidence="1 2">
    <name type="scientific">Peribacillus deserti</name>
    <dbReference type="NCBI Taxonomy" id="673318"/>
    <lineage>
        <taxon>Bacteria</taxon>
        <taxon>Bacillati</taxon>
        <taxon>Bacillota</taxon>
        <taxon>Bacilli</taxon>
        <taxon>Bacillales</taxon>
        <taxon>Bacillaceae</taxon>
        <taxon>Peribacillus</taxon>
    </lineage>
</organism>
<evidence type="ECO:0000313" key="1">
    <source>
        <dbReference type="EMBL" id="MBM7694707.1"/>
    </source>
</evidence>
<dbReference type="SUPFAM" id="SSF56112">
    <property type="entry name" value="Protein kinase-like (PK-like)"/>
    <property type="match status" value="1"/>
</dbReference>
<evidence type="ECO:0000313" key="2">
    <source>
        <dbReference type="Proteomes" id="UP000823486"/>
    </source>
</evidence>
<dbReference type="RefSeq" id="WP_204547951.1">
    <property type="nucleotide sequence ID" value="NZ_JAFBFI010000033.1"/>
</dbReference>
<comment type="caution">
    <text evidence="1">The sequence shown here is derived from an EMBL/GenBank/DDBJ whole genome shotgun (WGS) entry which is preliminary data.</text>
</comment>
<accession>A0ABS2QNM5</accession>
<dbReference type="NCBIfam" id="TIGR02905">
    <property type="entry name" value="spore_yutH"/>
    <property type="match status" value="1"/>
</dbReference>
<keyword evidence="2" id="KW-1185">Reference proteome</keyword>
<dbReference type="PANTHER" id="PTHR39179:SF2">
    <property type="entry name" value="ENDOSPORE COAT-ASSOCIATED PROTEIN YUTH"/>
    <property type="match status" value="1"/>
</dbReference>
<dbReference type="InterPro" id="IPR014254">
    <property type="entry name" value="Spore_coat_YutH"/>
</dbReference>
<dbReference type="InterPro" id="IPR047175">
    <property type="entry name" value="CotS-like"/>
</dbReference>
<dbReference type="PANTHER" id="PTHR39179">
    <property type="entry name" value="SPORE COAT PROTEIN I"/>
    <property type="match status" value="1"/>
</dbReference>
<keyword evidence="1" id="KW-0167">Capsid protein</keyword>
<dbReference type="InterPro" id="IPR011009">
    <property type="entry name" value="Kinase-like_dom_sf"/>
</dbReference>
<dbReference type="Proteomes" id="UP000823486">
    <property type="component" value="Unassembled WGS sequence"/>
</dbReference>
<protein>
    <submittedName>
        <fullName evidence="1">Spore coat protein YutH</fullName>
    </submittedName>
</protein>
<sequence length="333" mass="39569">MFEEAIYENYGFQMERQESIGGFSAFRFNNYLFSIIPLQEINEEELKERQQMSQFLIEKGDKYVSAFVMSKKETYLSQAGDTVFLLLVNGVLEEPRDYQLGKKLARFHMRARSYPHQVKSCSRIGKWKEMWEQRIDGIEAVWREKLQSHPGSEFEKLFVESFPYFMALGENAIQYLVDTEIDDQPGAVDYGTVCHERFLKNSWSGKVLVRNPFDWVFDHGTRDIAEWAREHYLENPHTYQPGMRQFISDYQNTSPFTSFSARLLYSRLLFPIHYYETIENYFIAQPESRQKELEESLAAIINRTQLYERFLQSFYEAAEIPVRTLRLPKLDWL</sequence>
<gene>
    <name evidence="1" type="ORF">JOC77_004184</name>
</gene>
<dbReference type="Gene3D" id="3.90.1200.10">
    <property type="match status" value="1"/>
</dbReference>